<keyword evidence="1" id="KW-1133">Transmembrane helix</keyword>
<feature type="transmembrane region" description="Helical" evidence="1">
    <location>
        <begin position="85"/>
        <end position="106"/>
    </location>
</feature>
<dbReference type="PROSITE" id="PS51257">
    <property type="entry name" value="PROKAR_LIPOPROTEIN"/>
    <property type="match status" value="1"/>
</dbReference>
<reference evidence="2" key="1">
    <citation type="submission" date="2022-06" db="EMBL/GenBank/DDBJ databases">
        <title>Complete genome sequences of two strains of the flax pathogen Septoria linicola.</title>
        <authorList>
            <person name="Lapalu N."/>
            <person name="Simon A."/>
            <person name="Demenou B."/>
            <person name="Paumier D."/>
            <person name="Guillot M.-P."/>
            <person name="Gout L."/>
            <person name="Valade R."/>
        </authorList>
    </citation>
    <scope>NUCLEOTIDE SEQUENCE</scope>
    <source>
        <strain evidence="2">SE15195</strain>
    </source>
</reference>
<evidence type="ECO:0000256" key="1">
    <source>
        <dbReference type="SAM" id="Phobius"/>
    </source>
</evidence>
<evidence type="ECO:0000313" key="3">
    <source>
        <dbReference type="Proteomes" id="UP001056384"/>
    </source>
</evidence>
<feature type="transmembrane region" description="Helical" evidence="1">
    <location>
        <begin position="161"/>
        <end position="181"/>
    </location>
</feature>
<dbReference type="Proteomes" id="UP001056384">
    <property type="component" value="Chromosome 5"/>
</dbReference>
<accession>A0A9Q9EKC1</accession>
<keyword evidence="3" id="KW-1185">Reference proteome</keyword>
<protein>
    <submittedName>
        <fullName evidence="2">Uncharacterized protein</fullName>
    </submittedName>
</protein>
<dbReference type="AlphaFoldDB" id="A0A9Q9EKC1"/>
<sequence length="193" mass="21415">MTRRIVYGISLWVFLGAVACTIASIALPNWISYSSPVEGHDPIRISYGLHKRCSSVTGKCTKFPQYDDCHGDDRAFCSLWRSTGFMMNFSVVLLLACVVVYVTILVGGRGTREVGWKIMSPMLAVVALVQLIAMSLVAGVYENDNRFFVGWVLDKSFILCTVSWIVLFLNATGVLGAAFILTPEDDYEQIPDR</sequence>
<gene>
    <name evidence="2" type="ORF">Slin15195_G072290</name>
</gene>
<keyword evidence="1" id="KW-0472">Membrane</keyword>
<feature type="transmembrane region" description="Helical" evidence="1">
    <location>
        <begin position="118"/>
        <end position="141"/>
    </location>
</feature>
<proteinExistence type="predicted"/>
<name>A0A9Q9EKC1_9PEZI</name>
<feature type="transmembrane region" description="Helical" evidence="1">
    <location>
        <begin position="12"/>
        <end position="31"/>
    </location>
</feature>
<evidence type="ECO:0000313" key="2">
    <source>
        <dbReference type="EMBL" id="USW53910.1"/>
    </source>
</evidence>
<organism evidence="2 3">
    <name type="scientific">Septoria linicola</name>
    <dbReference type="NCBI Taxonomy" id="215465"/>
    <lineage>
        <taxon>Eukaryota</taxon>
        <taxon>Fungi</taxon>
        <taxon>Dikarya</taxon>
        <taxon>Ascomycota</taxon>
        <taxon>Pezizomycotina</taxon>
        <taxon>Dothideomycetes</taxon>
        <taxon>Dothideomycetidae</taxon>
        <taxon>Mycosphaerellales</taxon>
        <taxon>Mycosphaerellaceae</taxon>
        <taxon>Septoria</taxon>
    </lineage>
</organism>
<keyword evidence="1" id="KW-0812">Transmembrane</keyword>
<dbReference type="EMBL" id="CP099422">
    <property type="protein sequence ID" value="USW53910.1"/>
    <property type="molecule type" value="Genomic_DNA"/>
</dbReference>